<keyword evidence="4 5" id="KW-0472">Membrane</keyword>
<dbReference type="GO" id="GO:0016020">
    <property type="term" value="C:membrane"/>
    <property type="evidence" value="ECO:0007669"/>
    <property type="project" value="UniProtKB-SubCell"/>
</dbReference>
<name>A0A165FGF3_9BASI</name>
<feature type="transmembrane region" description="Helical" evidence="5">
    <location>
        <begin position="144"/>
        <end position="162"/>
    </location>
</feature>
<dbReference type="OrthoDB" id="2585651at2759"/>
<dbReference type="InParanoid" id="A0A165FGF3"/>
<dbReference type="InterPro" id="IPR013901">
    <property type="entry name" value="Anthrone_oxy"/>
</dbReference>
<gene>
    <name evidence="6" type="ORF">CALCODRAFT_308242</name>
</gene>
<organism evidence="6 7">
    <name type="scientific">Calocera cornea HHB12733</name>
    <dbReference type="NCBI Taxonomy" id="1353952"/>
    <lineage>
        <taxon>Eukaryota</taxon>
        <taxon>Fungi</taxon>
        <taxon>Dikarya</taxon>
        <taxon>Basidiomycota</taxon>
        <taxon>Agaricomycotina</taxon>
        <taxon>Dacrymycetes</taxon>
        <taxon>Dacrymycetales</taxon>
        <taxon>Dacrymycetaceae</taxon>
        <taxon>Calocera</taxon>
    </lineage>
</organism>
<evidence type="ECO:0000313" key="7">
    <source>
        <dbReference type="Proteomes" id="UP000076842"/>
    </source>
</evidence>
<feature type="transmembrane region" description="Helical" evidence="5">
    <location>
        <begin position="57"/>
        <end position="77"/>
    </location>
</feature>
<evidence type="ECO:0000313" key="6">
    <source>
        <dbReference type="EMBL" id="KZT56708.1"/>
    </source>
</evidence>
<evidence type="ECO:0000256" key="5">
    <source>
        <dbReference type="SAM" id="Phobius"/>
    </source>
</evidence>
<sequence length="164" mass="16963">MSSPLTVVAQVAALGLAMFVSGFITTFSVGIPAVALAPPLLAAQQWHALYNAGKARAPPLALTSFAAFIYLASLAGFSTPKGALLASAGACVLAIVPYTLTAMARTNGRLHECAQGKQGELAGLRPVQEGEVHALLRKWTALNFVRAMCPATGAALGFWAVLAW</sequence>
<keyword evidence="7" id="KW-1185">Reference proteome</keyword>
<reference evidence="6 7" key="1">
    <citation type="journal article" date="2016" name="Mol. Biol. Evol.">
        <title>Comparative Genomics of Early-Diverging Mushroom-Forming Fungi Provides Insights into the Origins of Lignocellulose Decay Capabilities.</title>
        <authorList>
            <person name="Nagy L.G."/>
            <person name="Riley R."/>
            <person name="Tritt A."/>
            <person name="Adam C."/>
            <person name="Daum C."/>
            <person name="Floudas D."/>
            <person name="Sun H."/>
            <person name="Yadav J.S."/>
            <person name="Pangilinan J."/>
            <person name="Larsson K.H."/>
            <person name="Matsuura K."/>
            <person name="Barry K."/>
            <person name="Labutti K."/>
            <person name="Kuo R."/>
            <person name="Ohm R.A."/>
            <person name="Bhattacharya S.S."/>
            <person name="Shirouzu T."/>
            <person name="Yoshinaga Y."/>
            <person name="Martin F.M."/>
            <person name="Grigoriev I.V."/>
            <person name="Hibbett D.S."/>
        </authorList>
    </citation>
    <scope>NUCLEOTIDE SEQUENCE [LARGE SCALE GENOMIC DNA]</scope>
    <source>
        <strain evidence="6 7">HHB12733</strain>
    </source>
</reference>
<dbReference type="Proteomes" id="UP000076842">
    <property type="component" value="Unassembled WGS sequence"/>
</dbReference>
<proteinExistence type="predicted"/>
<protein>
    <recommendedName>
        <fullName evidence="8">DUF1772-domain-containing protein</fullName>
    </recommendedName>
</protein>
<dbReference type="EMBL" id="KV423973">
    <property type="protein sequence ID" value="KZT56708.1"/>
    <property type="molecule type" value="Genomic_DNA"/>
</dbReference>
<dbReference type="Pfam" id="PF08592">
    <property type="entry name" value="Anthrone_oxy"/>
    <property type="match status" value="1"/>
</dbReference>
<keyword evidence="2 5" id="KW-0812">Transmembrane</keyword>
<comment type="subcellular location">
    <subcellularLocation>
        <location evidence="1">Membrane</location>
        <topology evidence="1">Multi-pass membrane protein</topology>
    </subcellularLocation>
</comment>
<evidence type="ECO:0000256" key="2">
    <source>
        <dbReference type="ARBA" id="ARBA00022692"/>
    </source>
</evidence>
<evidence type="ECO:0000256" key="4">
    <source>
        <dbReference type="ARBA" id="ARBA00023136"/>
    </source>
</evidence>
<dbReference type="AlphaFoldDB" id="A0A165FGF3"/>
<dbReference type="PANTHER" id="PTHR35042">
    <property type="entry name" value="ANTHRONE OXYGENASE ENCC"/>
    <property type="match status" value="1"/>
</dbReference>
<dbReference type="PANTHER" id="PTHR35042:SF1">
    <property type="entry name" value="DUF1772-DOMAIN-CONTAINING PROTEIN"/>
    <property type="match status" value="1"/>
</dbReference>
<evidence type="ECO:0000256" key="1">
    <source>
        <dbReference type="ARBA" id="ARBA00004141"/>
    </source>
</evidence>
<keyword evidence="3 5" id="KW-1133">Transmembrane helix</keyword>
<evidence type="ECO:0000256" key="3">
    <source>
        <dbReference type="ARBA" id="ARBA00022989"/>
    </source>
</evidence>
<accession>A0A165FGF3</accession>
<evidence type="ECO:0008006" key="8">
    <source>
        <dbReference type="Google" id="ProtNLM"/>
    </source>
</evidence>
<feature type="transmembrane region" description="Helical" evidence="5">
    <location>
        <begin position="12"/>
        <end position="36"/>
    </location>
</feature>
<feature type="transmembrane region" description="Helical" evidence="5">
    <location>
        <begin position="83"/>
        <end position="100"/>
    </location>
</feature>